<evidence type="ECO:0000256" key="1">
    <source>
        <dbReference type="SAM" id="Phobius"/>
    </source>
</evidence>
<evidence type="ECO:0000313" key="2">
    <source>
        <dbReference type="EMBL" id="CAF1334264.1"/>
    </source>
</evidence>
<proteinExistence type="predicted"/>
<evidence type="ECO:0000313" key="3">
    <source>
        <dbReference type="EMBL" id="CAF1413287.1"/>
    </source>
</evidence>
<reference evidence="2" key="1">
    <citation type="submission" date="2021-02" db="EMBL/GenBank/DDBJ databases">
        <authorList>
            <person name="Nowell W R."/>
        </authorList>
    </citation>
    <scope>NUCLEOTIDE SEQUENCE</scope>
</reference>
<evidence type="ECO:0000313" key="4">
    <source>
        <dbReference type="Proteomes" id="UP000663828"/>
    </source>
</evidence>
<keyword evidence="4" id="KW-1185">Reference proteome</keyword>
<keyword evidence="1" id="KW-0472">Membrane</keyword>
<dbReference type="OrthoDB" id="10437511at2759"/>
<dbReference type="EMBL" id="CAJNOR010002741">
    <property type="protein sequence ID" value="CAF1334264.1"/>
    <property type="molecule type" value="Genomic_DNA"/>
</dbReference>
<name>A0A815G5Y1_ADIRI</name>
<keyword evidence="1" id="KW-1133">Transmembrane helix</keyword>
<accession>A0A815G5Y1</accession>
<organism evidence="2 4">
    <name type="scientific">Adineta ricciae</name>
    <name type="common">Rotifer</name>
    <dbReference type="NCBI Taxonomy" id="249248"/>
    <lineage>
        <taxon>Eukaryota</taxon>
        <taxon>Metazoa</taxon>
        <taxon>Spiralia</taxon>
        <taxon>Gnathifera</taxon>
        <taxon>Rotifera</taxon>
        <taxon>Eurotatoria</taxon>
        <taxon>Bdelloidea</taxon>
        <taxon>Adinetida</taxon>
        <taxon>Adinetidae</taxon>
        <taxon>Adineta</taxon>
    </lineage>
</organism>
<dbReference type="Proteomes" id="UP000663828">
    <property type="component" value="Unassembled WGS sequence"/>
</dbReference>
<sequence length="141" mass="16397">MSEVDSSKEYRAAFAKHKFNKILRDEVSKYALVNEPDNYHGLLAIMEDWTIIILCTAVVQYTRSNTYLGLFWRIVYVLTICIIGARQRGLARGLHEATYGCFVNKRYLNFVLAMLYFKVLLAARYLSCQKSSSISWHRLRS</sequence>
<dbReference type="Proteomes" id="UP000663852">
    <property type="component" value="Unassembled WGS sequence"/>
</dbReference>
<feature type="transmembrane region" description="Helical" evidence="1">
    <location>
        <begin position="70"/>
        <end position="87"/>
    </location>
</feature>
<dbReference type="AlphaFoldDB" id="A0A815G5Y1"/>
<gene>
    <name evidence="3" type="ORF">EDS130_LOCUS36896</name>
    <name evidence="2" type="ORF">XAT740_LOCUS30600</name>
</gene>
<dbReference type="EMBL" id="CAJNOJ010000352">
    <property type="protein sequence ID" value="CAF1413287.1"/>
    <property type="molecule type" value="Genomic_DNA"/>
</dbReference>
<feature type="transmembrane region" description="Helical" evidence="1">
    <location>
        <begin position="107"/>
        <end position="126"/>
    </location>
</feature>
<comment type="caution">
    <text evidence="2">The sequence shown here is derived from an EMBL/GenBank/DDBJ whole genome shotgun (WGS) entry which is preliminary data.</text>
</comment>
<keyword evidence="1" id="KW-0812">Transmembrane</keyword>
<protein>
    <submittedName>
        <fullName evidence="2">Uncharacterized protein</fullName>
    </submittedName>
</protein>